<dbReference type="Gene3D" id="3.10.350.10">
    <property type="entry name" value="LysM domain"/>
    <property type="match status" value="1"/>
</dbReference>
<proteinExistence type="predicted"/>
<dbReference type="InterPro" id="IPR024300">
    <property type="entry name" value="SipL_SPOCS_dom"/>
</dbReference>
<comment type="caution">
    <text evidence="2">The sequence shown here is derived from an EMBL/GenBank/DDBJ whole genome shotgun (WGS) entry which is preliminary data.</text>
</comment>
<feature type="domain" description="LysM" evidence="1">
    <location>
        <begin position="469"/>
        <end position="512"/>
    </location>
</feature>
<organism evidence="2 3">
    <name type="scientific">Candidatus Blautia faecavium</name>
    <dbReference type="NCBI Taxonomy" id="2838487"/>
    <lineage>
        <taxon>Bacteria</taxon>
        <taxon>Bacillati</taxon>
        <taxon>Bacillota</taxon>
        <taxon>Clostridia</taxon>
        <taxon>Lachnospirales</taxon>
        <taxon>Lachnospiraceae</taxon>
        <taxon>Blautia</taxon>
    </lineage>
</organism>
<dbReference type="Pfam" id="PF01476">
    <property type="entry name" value="LysM"/>
    <property type="match status" value="1"/>
</dbReference>
<evidence type="ECO:0000313" key="2">
    <source>
        <dbReference type="EMBL" id="HJB28587.1"/>
    </source>
</evidence>
<dbReference type="SMART" id="SM00257">
    <property type="entry name" value="LysM"/>
    <property type="match status" value="1"/>
</dbReference>
<evidence type="ECO:0000259" key="1">
    <source>
        <dbReference type="PROSITE" id="PS51782"/>
    </source>
</evidence>
<name>A0A9D2RVU7_9FIRM</name>
<dbReference type="PROSITE" id="PS51782">
    <property type="entry name" value="LYSM"/>
    <property type="match status" value="1"/>
</dbReference>
<dbReference type="InterPro" id="IPR018392">
    <property type="entry name" value="LysM"/>
</dbReference>
<dbReference type="EMBL" id="DWYZ01000141">
    <property type="protein sequence ID" value="HJB28587.1"/>
    <property type="molecule type" value="Genomic_DNA"/>
</dbReference>
<accession>A0A9D2RVU7</accession>
<reference evidence="2" key="2">
    <citation type="submission" date="2021-04" db="EMBL/GenBank/DDBJ databases">
        <authorList>
            <person name="Gilroy R."/>
        </authorList>
    </citation>
    <scope>NUCLEOTIDE SEQUENCE</scope>
    <source>
        <strain evidence="2">ChiSjej1B19-5720</strain>
    </source>
</reference>
<dbReference type="InterPro" id="IPR036779">
    <property type="entry name" value="LysM_dom_sf"/>
</dbReference>
<dbReference type="CDD" id="cd00118">
    <property type="entry name" value="LysM"/>
    <property type="match status" value="1"/>
</dbReference>
<dbReference type="AlphaFoldDB" id="A0A9D2RVU7"/>
<dbReference type="Proteomes" id="UP000823842">
    <property type="component" value="Unassembled WGS sequence"/>
</dbReference>
<protein>
    <submittedName>
        <fullName evidence="2">DUF3794 domain-containing protein</fullName>
    </submittedName>
</protein>
<reference evidence="2" key="1">
    <citation type="journal article" date="2021" name="PeerJ">
        <title>Extensive microbial diversity within the chicken gut microbiome revealed by metagenomics and culture.</title>
        <authorList>
            <person name="Gilroy R."/>
            <person name="Ravi A."/>
            <person name="Getino M."/>
            <person name="Pursley I."/>
            <person name="Horton D.L."/>
            <person name="Alikhan N.F."/>
            <person name="Baker D."/>
            <person name="Gharbi K."/>
            <person name="Hall N."/>
            <person name="Watson M."/>
            <person name="Adriaenssens E.M."/>
            <person name="Foster-Nyarko E."/>
            <person name="Jarju S."/>
            <person name="Secka A."/>
            <person name="Antonio M."/>
            <person name="Oren A."/>
            <person name="Chaudhuri R.R."/>
            <person name="La Ragione R."/>
            <person name="Hildebrand F."/>
            <person name="Pallen M.J."/>
        </authorList>
    </citation>
    <scope>NUCLEOTIDE SEQUENCE</scope>
    <source>
        <strain evidence="2">ChiSjej1B19-5720</strain>
    </source>
</reference>
<sequence length="518" mass="58795">MKLRKEDVQMLRVKSRATSQVTFDADYNVPDVKPDIARMIQNKGEVSMDEVRLNDGHAFLKGSLNVDLLYVGEEEGKVYSLSAKLPVEETLNLEGIVSGDKMCLKWEIEDLSVHMIHSRKLNIKAIVTFHAAVDELAGVRLPVDIEDEDISVRKKPVRLMSLTVHKKDTMRLKEEITLASNKPNIEELLWYTIEVRGLELRPEENKVKAKGELCVFVLYTGDDDNNPLQWMEYSLPFHGEVECSGCAEEMIPNIESSVINQTIEIKPDADGEERILTADVVLELDMKLYREEEHELLLDVYTPFKECIPHGKPEVLESLLIKNDSKCRVSDTVEVKETQGKILQLCHSRGKVKIDKTRIVENGILVEGIVHMKILYIVGDDHMPFYSMEAMIPFTHVVEARGITEDCLYYLKTDLEQLSTTMADSSGIEVKAVVSLNVLVIKCEEEMIIDKVEEQPLDMKKIQSMPGVTVYMVKPGDTLWDIAKRFYTTVDEICSLNELENENINAAQPLLLVKRVGS</sequence>
<gene>
    <name evidence="2" type="ORF">IAA06_07305</name>
</gene>
<evidence type="ECO:0000313" key="3">
    <source>
        <dbReference type="Proteomes" id="UP000823842"/>
    </source>
</evidence>
<dbReference type="SUPFAM" id="SSF54106">
    <property type="entry name" value="LysM domain"/>
    <property type="match status" value="1"/>
</dbReference>
<dbReference type="Pfam" id="PF12673">
    <property type="entry name" value="SipL"/>
    <property type="match status" value="3"/>
</dbReference>